<dbReference type="OrthoDB" id="9793973at2"/>
<dbReference type="GO" id="GO:0030488">
    <property type="term" value="P:tRNA methylation"/>
    <property type="evidence" value="ECO:0007669"/>
    <property type="project" value="UniProtKB-UniRule"/>
</dbReference>
<dbReference type="PROSITE" id="PS51918">
    <property type="entry name" value="RADICAL_SAM"/>
    <property type="match status" value="1"/>
</dbReference>
<dbReference type="Pfam" id="PF21016">
    <property type="entry name" value="RlmN_N"/>
    <property type="match status" value="1"/>
</dbReference>
<dbReference type="HAMAP" id="MF_01849">
    <property type="entry name" value="RNA_methyltr_RlmN"/>
    <property type="match status" value="1"/>
</dbReference>
<dbReference type="PANTHER" id="PTHR30544:SF5">
    <property type="entry name" value="RADICAL SAM CORE DOMAIN-CONTAINING PROTEIN"/>
    <property type="match status" value="1"/>
</dbReference>
<keyword evidence="5 14" id="KW-0698">rRNA processing</keyword>
<feature type="binding site" evidence="14">
    <location>
        <position position="120"/>
    </location>
    <ligand>
        <name>[4Fe-4S] cluster</name>
        <dbReference type="ChEBI" id="CHEBI:49883"/>
        <note>4Fe-4S-S-AdoMet</note>
    </ligand>
</feature>
<gene>
    <name evidence="14 16" type="primary">rlmN</name>
    <name evidence="16" type="ORF">ING2E5B_0734</name>
</gene>
<dbReference type="InterPro" id="IPR004383">
    <property type="entry name" value="rRNA_lsu_MTrfase_RlmN/Cfr"/>
</dbReference>
<proteinExistence type="inferred from homology"/>
<dbReference type="Gene3D" id="3.20.20.70">
    <property type="entry name" value="Aldolase class I"/>
    <property type="match status" value="1"/>
</dbReference>
<evidence type="ECO:0000256" key="13">
    <source>
        <dbReference type="ARBA" id="ARBA00023157"/>
    </source>
</evidence>
<feature type="domain" description="Radical SAM core" evidence="15">
    <location>
        <begin position="99"/>
        <end position="326"/>
    </location>
</feature>
<dbReference type="FunFam" id="3.20.20.70:FF:000014">
    <property type="entry name" value="Probable dual-specificity RNA methyltransferase RlmN"/>
    <property type="match status" value="1"/>
</dbReference>
<sequence>MESKQYLLGMTLAEITESVLELNLPKFTGKQIADWIYVKRVKSIDEMTNISLKNREILSENFDIGRSDPLDVKTSVDGTRKMLFRTHNGKFIETVTIPEDDRLTICVSSQVGCRMNCDFCMTGKQGLQDNLTAGEILNQVYSVPDSEDITNLVFMGMGEPLDNYKNVKKASELLMAEYGLAWSPKRITLSSIGLTSNLKRFLDDSRCHLAISLHNPIPEERLSIMPIEKSAPITSVIDLLRDYDWSHQRRLSFEYIMFDGVNDSPLYARELAKLLNGLDCRINLIRFHVIPMSKLRPSTDENMIKFRDTLSSKGFICTIRASRGEDIFAACGMLSTSKIGNKS</sequence>
<feature type="active site" description="Proton acceptor" evidence="14">
    <location>
        <position position="93"/>
    </location>
</feature>
<dbReference type="AlphaFoldDB" id="A0A098BZ93"/>
<organism evidence="16 17">
    <name type="scientific">Fermentimonas caenicola</name>
    <dbReference type="NCBI Taxonomy" id="1562970"/>
    <lineage>
        <taxon>Bacteria</taxon>
        <taxon>Pseudomonadati</taxon>
        <taxon>Bacteroidota</taxon>
        <taxon>Bacteroidia</taxon>
        <taxon>Bacteroidales</taxon>
        <taxon>Dysgonomonadaceae</taxon>
        <taxon>Fermentimonas</taxon>
    </lineage>
</organism>
<dbReference type="NCBIfam" id="TIGR00048">
    <property type="entry name" value="rRNA_mod_RlmN"/>
    <property type="match status" value="1"/>
</dbReference>
<dbReference type="GO" id="GO:0051539">
    <property type="term" value="F:4 iron, 4 sulfur cluster binding"/>
    <property type="evidence" value="ECO:0007669"/>
    <property type="project" value="UniProtKB-UniRule"/>
</dbReference>
<dbReference type="Gene3D" id="1.10.150.530">
    <property type="match status" value="1"/>
</dbReference>
<dbReference type="SFLD" id="SFLDF00275">
    <property type="entry name" value="adenosine_C2_methyltransferase"/>
    <property type="match status" value="1"/>
</dbReference>
<comment type="subcellular location">
    <subcellularLocation>
        <location evidence="1 14">Cytoplasm</location>
    </subcellularLocation>
</comment>
<dbReference type="GO" id="GO:0070475">
    <property type="term" value="P:rRNA base methylation"/>
    <property type="evidence" value="ECO:0007669"/>
    <property type="project" value="UniProtKB-UniRule"/>
</dbReference>
<keyword evidence="10 14" id="KW-0479">Metal-binding</keyword>
<comment type="similarity">
    <text evidence="2 14">Belongs to the radical SAM superfamily. RlmN family.</text>
</comment>
<dbReference type="HOGENOM" id="CLU_029101_0_0_10"/>
<comment type="catalytic activity">
    <reaction evidence="14">
        <text>adenosine(37) in tRNA + 2 reduced [2Fe-2S]-[ferredoxin] + 2 S-adenosyl-L-methionine = 2-methyladenosine(37) in tRNA + 5'-deoxyadenosine + L-methionine + 2 oxidized [2Fe-2S]-[ferredoxin] + S-adenosyl-L-homocysteine</text>
        <dbReference type="Rhea" id="RHEA:43332"/>
        <dbReference type="Rhea" id="RHEA-COMP:10000"/>
        <dbReference type="Rhea" id="RHEA-COMP:10001"/>
        <dbReference type="Rhea" id="RHEA-COMP:10162"/>
        <dbReference type="Rhea" id="RHEA-COMP:10485"/>
        <dbReference type="ChEBI" id="CHEBI:17319"/>
        <dbReference type="ChEBI" id="CHEBI:33737"/>
        <dbReference type="ChEBI" id="CHEBI:33738"/>
        <dbReference type="ChEBI" id="CHEBI:57844"/>
        <dbReference type="ChEBI" id="CHEBI:57856"/>
        <dbReference type="ChEBI" id="CHEBI:59789"/>
        <dbReference type="ChEBI" id="CHEBI:74411"/>
        <dbReference type="ChEBI" id="CHEBI:74497"/>
        <dbReference type="EC" id="2.1.1.192"/>
    </reaction>
</comment>
<comment type="function">
    <text evidence="14">Specifically methylates position 2 of adenine 2503 in 23S rRNA and position 2 of adenine 37 in tRNAs.</text>
</comment>
<keyword evidence="13 14" id="KW-1015">Disulfide bond</keyword>
<evidence type="ECO:0000256" key="14">
    <source>
        <dbReference type="HAMAP-Rule" id="MF_01849"/>
    </source>
</evidence>
<dbReference type="SFLD" id="SFLDG01062">
    <property type="entry name" value="methyltransferase_(Class_A)"/>
    <property type="match status" value="1"/>
</dbReference>
<dbReference type="PATRIC" id="fig|1562970.3.peg.733"/>
<keyword evidence="17" id="KW-1185">Reference proteome</keyword>
<evidence type="ECO:0000256" key="1">
    <source>
        <dbReference type="ARBA" id="ARBA00004496"/>
    </source>
</evidence>
<evidence type="ECO:0000256" key="10">
    <source>
        <dbReference type="ARBA" id="ARBA00022723"/>
    </source>
</evidence>
<feature type="binding site" evidence="14">
    <location>
        <position position="190"/>
    </location>
    <ligand>
        <name>S-adenosyl-L-methionine</name>
        <dbReference type="ChEBI" id="CHEBI:59789"/>
    </ligand>
</feature>
<evidence type="ECO:0000256" key="6">
    <source>
        <dbReference type="ARBA" id="ARBA00022603"/>
    </source>
</evidence>
<dbReference type="SFLD" id="SFLDS00029">
    <property type="entry name" value="Radical_SAM"/>
    <property type="match status" value="1"/>
</dbReference>
<keyword evidence="4 14" id="KW-0963">Cytoplasm</keyword>
<dbReference type="InterPro" id="IPR027492">
    <property type="entry name" value="RNA_MTrfase_RlmN"/>
</dbReference>
<dbReference type="InterPro" id="IPR040072">
    <property type="entry name" value="Methyltransferase_A"/>
</dbReference>
<feature type="binding site" evidence="14">
    <location>
        <position position="113"/>
    </location>
    <ligand>
        <name>[4Fe-4S] cluster</name>
        <dbReference type="ChEBI" id="CHEBI:49883"/>
        <note>4Fe-4S-S-AdoMet</note>
    </ligand>
</feature>
<dbReference type="STRING" id="1562970.ING2E5B_0734"/>
<evidence type="ECO:0000256" key="7">
    <source>
        <dbReference type="ARBA" id="ARBA00022679"/>
    </source>
</evidence>
<dbReference type="GO" id="GO:0005737">
    <property type="term" value="C:cytoplasm"/>
    <property type="evidence" value="ECO:0007669"/>
    <property type="project" value="UniProtKB-SubCell"/>
</dbReference>
<keyword evidence="7 14" id="KW-0808">Transferase</keyword>
<evidence type="ECO:0000256" key="8">
    <source>
        <dbReference type="ARBA" id="ARBA00022691"/>
    </source>
</evidence>
<keyword evidence="12 14" id="KW-0411">Iron-sulfur</keyword>
<dbReference type="GO" id="GO:0070040">
    <property type="term" value="F:rRNA (adenine(2503)-C2-)-methyltransferase activity"/>
    <property type="evidence" value="ECO:0007669"/>
    <property type="project" value="UniProtKB-UniRule"/>
</dbReference>
<feature type="active site" description="S-methylcysteine intermediate" evidence="14">
    <location>
        <position position="331"/>
    </location>
</feature>
<dbReference type="InterPro" id="IPR013785">
    <property type="entry name" value="Aldolase_TIM"/>
</dbReference>
<comment type="miscellaneous">
    <text evidence="14">Reaction proceeds by a ping-pong mechanism involving intermediate methylation of a conserved cysteine residue.</text>
</comment>
<keyword evidence="8 14" id="KW-0949">S-adenosyl-L-methionine</keyword>
<dbReference type="EMBL" id="LN515532">
    <property type="protein sequence ID" value="CEA15501.1"/>
    <property type="molecule type" value="Genomic_DNA"/>
</dbReference>
<feature type="binding site" evidence="14">
    <location>
        <begin position="158"/>
        <end position="159"/>
    </location>
    <ligand>
        <name>S-adenosyl-L-methionine</name>
        <dbReference type="ChEBI" id="CHEBI:59789"/>
    </ligand>
</feature>
<dbReference type="Proteomes" id="UP000032417">
    <property type="component" value="Chromosome 1"/>
</dbReference>
<protein>
    <recommendedName>
        <fullName evidence="14">Probable dual-specificity RNA methyltransferase RlmN</fullName>
        <ecNumber evidence="14">2.1.1.192</ecNumber>
    </recommendedName>
    <alternativeName>
        <fullName evidence="14">23S rRNA (adenine(2503)-C(2))-methyltransferase</fullName>
    </alternativeName>
    <alternativeName>
        <fullName evidence="14">23S rRNA m2A2503 methyltransferase</fullName>
    </alternativeName>
    <alternativeName>
        <fullName evidence="14">Ribosomal RNA large subunit methyltransferase N</fullName>
    </alternativeName>
    <alternativeName>
        <fullName evidence="14">tRNA (adenine(37)-C(2))-methyltransferase</fullName>
    </alternativeName>
    <alternativeName>
        <fullName evidence="14">tRNA m2A37 methyltransferase</fullName>
    </alternativeName>
</protein>
<dbReference type="InterPro" id="IPR058240">
    <property type="entry name" value="rSAM_sf"/>
</dbReference>
<dbReference type="GO" id="GO:0019843">
    <property type="term" value="F:rRNA binding"/>
    <property type="evidence" value="ECO:0007669"/>
    <property type="project" value="UniProtKB-UniRule"/>
</dbReference>
<keyword evidence="9 14" id="KW-0819">tRNA processing</keyword>
<dbReference type="PANTHER" id="PTHR30544">
    <property type="entry name" value="23S RRNA METHYLTRANSFERASE"/>
    <property type="match status" value="1"/>
</dbReference>
<evidence type="ECO:0000313" key="17">
    <source>
        <dbReference type="Proteomes" id="UP000032417"/>
    </source>
</evidence>
<comment type="caution">
    <text evidence="14">Lacks conserved residue(s) required for the propagation of feature annotation.</text>
</comment>
<feature type="binding site" evidence="14">
    <location>
        <position position="117"/>
    </location>
    <ligand>
        <name>[4Fe-4S] cluster</name>
        <dbReference type="ChEBI" id="CHEBI:49883"/>
        <note>4Fe-4S-S-AdoMet</note>
    </ligand>
</feature>
<evidence type="ECO:0000256" key="9">
    <source>
        <dbReference type="ARBA" id="ARBA00022694"/>
    </source>
</evidence>
<evidence type="ECO:0000256" key="12">
    <source>
        <dbReference type="ARBA" id="ARBA00023014"/>
    </source>
</evidence>
<evidence type="ECO:0000313" key="16">
    <source>
        <dbReference type="EMBL" id="CEA15501.1"/>
    </source>
</evidence>
<dbReference type="GO" id="GO:0000049">
    <property type="term" value="F:tRNA binding"/>
    <property type="evidence" value="ECO:0007669"/>
    <property type="project" value="UniProtKB-UniRule"/>
</dbReference>
<dbReference type="InterPro" id="IPR007197">
    <property type="entry name" value="rSAM"/>
</dbReference>
<dbReference type="KEGG" id="pbt:ING2E5B_0734"/>
<keyword evidence="11 14" id="KW-0408">Iron</keyword>
<dbReference type="Pfam" id="PF04055">
    <property type="entry name" value="Radical_SAM"/>
    <property type="match status" value="1"/>
</dbReference>
<comment type="cofactor">
    <cofactor evidence="14">
        <name>[4Fe-4S] cluster</name>
        <dbReference type="ChEBI" id="CHEBI:49883"/>
    </cofactor>
    <text evidence="14">Binds 1 [4Fe-4S] cluster. The cluster is coordinated with 3 cysteines and an exchangeable S-adenosyl-L-methionine.</text>
</comment>
<feature type="binding site" evidence="14">
    <location>
        <position position="288"/>
    </location>
    <ligand>
        <name>S-adenosyl-L-methionine</name>
        <dbReference type="ChEBI" id="CHEBI:59789"/>
    </ligand>
</feature>
<evidence type="ECO:0000256" key="4">
    <source>
        <dbReference type="ARBA" id="ARBA00022490"/>
    </source>
</evidence>
<dbReference type="InterPro" id="IPR048641">
    <property type="entry name" value="RlmN_N"/>
</dbReference>
<reference evidence="16 17" key="1">
    <citation type="submission" date="2014-08" db="EMBL/GenBank/DDBJ databases">
        <authorList>
            <person name="Wibberg D."/>
        </authorList>
    </citation>
    <scope>NUCLEOTIDE SEQUENCE [LARGE SCALE GENOMIC DNA]</scope>
    <source>
        <strain evidence="17">ING2-E5B</strain>
    </source>
</reference>
<evidence type="ECO:0000259" key="15">
    <source>
        <dbReference type="PROSITE" id="PS51918"/>
    </source>
</evidence>
<keyword evidence="6 14" id="KW-0489">Methyltransferase</keyword>
<evidence type="ECO:0000256" key="2">
    <source>
        <dbReference type="ARBA" id="ARBA00007544"/>
    </source>
</evidence>
<evidence type="ECO:0000256" key="11">
    <source>
        <dbReference type="ARBA" id="ARBA00023004"/>
    </source>
</evidence>
<feature type="binding site" evidence="14">
    <location>
        <begin position="212"/>
        <end position="214"/>
    </location>
    <ligand>
        <name>S-adenosyl-L-methionine</name>
        <dbReference type="ChEBI" id="CHEBI:59789"/>
    </ligand>
</feature>
<name>A0A098BZ93_9BACT</name>
<comment type="catalytic activity">
    <reaction evidence="14">
        <text>adenosine(2503) in 23S rRNA + 2 reduced [2Fe-2S]-[ferredoxin] + 2 S-adenosyl-L-methionine = 2-methyladenosine(2503) in 23S rRNA + 5'-deoxyadenosine + L-methionine + 2 oxidized [2Fe-2S]-[ferredoxin] + S-adenosyl-L-homocysteine</text>
        <dbReference type="Rhea" id="RHEA:42916"/>
        <dbReference type="Rhea" id="RHEA-COMP:10000"/>
        <dbReference type="Rhea" id="RHEA-COMP:10001"/>
        <dbReference type="Rhea" id="RHEA-COMP:10152"/>
        <dbReference type="Rhea" id="RHEA-COMP:10282"/>
        <dbReference type="ChEBI" id="CHEBI:17319"/>
        <dbReference type="ChEBI" id="CHEBI:33737"/>
        <dbReference type="ChEBI" id="CHEBI:33738"/>
        <dbReference type="ChEBI" id="CHEBI:57844"/>
        <dbReference type="ChEBI" id="CHEBI:57856"/>
        <dbReference type="ChEBI" id="CHEBI:59789"/>
        <dbReference type="ChEBI" id="CHEBI:74411"/>
        <dbReference type="ChEBI" id="CHEBI:74497"/>
        <dbReference type="EC" id="2.1.1.192"/>
    </reaction>
</comment>
<evidence type="ECO:0000256" key="5">
    <source>
        <dbReference type="ARBA" id="ARBA00022552"/>
    </source>
</evidence>
<accession>A0A098BZ93</accession>
<dbReference type="PIRSF" id="PIRSF006004">
    <property type="entry name" value="CHP00048"/>
    <property type="match status" value="1"/>
</dbReference>
<dbReference type="GO" id="GO:0002935">
    <property type="term" value="F:tRNA (adenine(37)-C2)-methyltransferase activity"/>
    <property type="evidence" value="ECO:0007669"/>
    <property type="project" value="UniProtKB-UniRule"/>
</dbReference>
<dbReference type="EC" id="2.1.1.192" evidence="14"/>
<keyword evidence="3 14" id="KW-0004">4Fe-4S</keyword>
<dbReference type="GO" id="GO:0046872">
    <property type="term" value="F:metal ion binding"/>
    <property type="evidence" value="ECO:0007669"/>
    <property type="project" value="UniProtKB-KW"/>
</dbReference>
<dbReference type="SUPFAM" id="SSF102114">
    <property type="entry name" value="Radical SAM enzymes"/>
    <property type="match status" value="1"/>
</dbReference>
<evidence type="ECO:0000256" key="3">
    <source>
        <dbReference type="ARBA" id="ARBA00022485"/>
    </source>
</evidence>